<proteinExistence type="predicted"/>
<name>A0A6H1QVG2_9PHYC</name>
<reference evidence="1" key="1">
    <citation type="journal article" date="2020" name="Sci. Adv.">
        <title>Virus-host coexistence in phytoplankton through the genomic lens.</title>
        <authorList>
            <person name="Yau S."/>
            <person name="Krasovec M."/>
            <person name="Benites L.F."/>
            <person name="Rombauts S."/>
            <person name="Groussin M."/>
            <person name="Vancaester E."/>
            <person name="Aury J.M."/>
            <person name="Derelle E."/>
            <person name="Desdevises Y."/>
            <person name="Escande M.L."/>
            <person name="Grimsley N."/>
            <person name="Guy J."/>
            <person name="Moreau H."/>
            <person name="Sanchez-Brosseau S."/>
            <person name="van de Peer Y."/>
            <person name="Vandepoele K."/>
            <person name="Gourbiere S."/>
            <person name="Piganeau G."/>
        </authorList>
    </citation>
    <scope>NUCLEOTIDE SEQUENCE</scope>
    <source>
        <strain evidence="1">OmV2</strain>
    </source>
</reference>
<organism evidence="1">
    <name type="scientific">Ostreococcus mediterraneus virus 2</name>
    <dbReference type="NCBI Taxonomy" id="2726183"/>
    <lineage>
        <taxon>Viruses</taxon>
        <taxon>Varidnaviria</taxon>
        <taxon>Bamfordvirae</taxon>
        <taxon>Nucleocytoviricota</taxon>
        <taxon>Megaviricetes</taxon>
        <taxon>Algavirales</taxon>
        <taxon>Phycodnaviridae</taxon>
        <taxon>Prasinovirus</taxon>
    </lineage>
</organism>
<dbReference type="EMBL" id="MN688676">
    <property type="protein sequence ID" value="QIZ31237.1"/>
    <property type="molecule type" value="Genomic_DNA"/>
</dbReference>
<gene>
    <name evidence="1" type="ORF">orf00265</name>
</gene>
<protein>
    <submittedName>
        <fullName evidence="1">Uncharacterized protein</fullName>
    </submittedName>
</protein>
<sequence>METKVLITQVLMPRIRQLEEEVATLRRHTWPYVQASKEAHQLDDMEAKRDFFKNLDDETVKELLRLKAKLSSNPGLQGREFDVITSLRNNFC</sequence>
<evidence type="ECO:0000313" key="1">
    <source>
        <dbReference type="EMBL" id="QIZ31237.1"/>
    </source>
</evidence>
<accession>A0A6H1QVG2</accession>